<dbReference type="AlphaFoldDB" id="A0A516V3M8"/>
<keyword evidence="2" id="KW-1185">Reference proteome</keyword>
<proteinExistence type="predicted"/>
<dbReference type="EMBL" id="CP041742">
    <property type="protein sequence ID" value="QDQ73125.1"/>
    <property type="molecule type" value="Genomic_DNA"/>
</dbReference>
<accession>A0A516V3M8</accession>
<protein>
    <recommendedName>
        <fullName evidence="3">Mobilization protein</fullName>
    </recommendedName>
</protein>
<evidence type="ECO:0000313" key="1">
    <source>
        <dbReference type="EMBL" id="QDQ73125.1"/>
    </source>
</evidence>
<evidence type="ECO:0000313" key="2">
    <source>
        <dbReference type="Proteomes" id="UP000315891"/>
    </source>
</evidence>
<dbReference type="OrthoDB" id="9918552at2"/>
<sequence length="94" mass="10448">MPSSPSRIDALVQKRQMLDARIDRLKQREAASDRKARSRALLLLGVAVEKQIRQQPDSIESVRRLISQNLLPREQAAVLAFLSASTISRAATSP</sequence>
<organism evidence="1 2">
    <name type="scientific">Pseudoluteimonas lycopersici</name>
    <dbReference type="NCBI Taxonomy" id="1324796"/>
    <lineage>
        <taxon>Bacteria</taxon>
        <taxon>Pseudomonadati</taxon>
        <taxon>Pseudomonadota</taxon>
        <taxon>Gammaproteobacteria</taxon>
        <taxon>Lysobacterales</taxon>
        <taxon>Lysobacteraceae</taxon>
        <taxon>Pseudoluteimonas</taxon>
    </lineage>
</organism>
<reference evidence="1 2" key="1">
    <citation type="submission" date="2019-07" db="EMBL/GenBank/DDBJ databases">
        <title>Lysobacter weifangensis sp. nov., isolated from bensulfuron-methyl contaminated farmland soil.</title>
        <authorList>
            <person name="Zhao H."/>
        </authorList>
    </citation>
    <scope>NUCLEOTIDE SEQUENCE [LARGE SCALE GENOMIC DNA]</scope>
    <source>
        <strain evidence="1 2">CC-Bw-6</strain>
    </source>
</reference>
<gene>
    <name evidence="1" type="ORF">FNZ56_04165</name>
</gene>
<dbReference type="Proteomes" id="UP000315891">
    <property type="component" value="Chromosome"/>
</dbReference>
<name>A0A516V3M8_9GAMM</name>
<evidence type="ECO:0008006" key="3">
    <source>
        <dbReference type="Google" id="ProtNLM"/>
    </source>
</evidence>
<dbReference type="RefSeq" id="WP_143878638.1">
    <property type="nucleotide sequence ID" value="NZ_BAABLZ010000001.1"/>
</dbReference>